<sequence length="221" mass="24911">MEPYTHYLMWMKSRHNIVMGSINKKNNSLSSSSWEEEAFVDGKAAGGVLGGFVWPPRSYFCSFCKREFRSAQALGGHMNVHRRDRAKLKQSLIISPPPTTQVLHHHDQNYTSPTTTSFTALPAHSFYFSPSKLSSPRGAKYEEPIMLNQELDCFVDKKFSVGIDLNEDIIRCKRHKKTAVSLLPPLLKKPCLVIEKSGNKVSPIIEDIDLELRLGVPPAVK</sequence>
<reference evidence="10 11" key="1">
    <citation type="submission" date="2024-01" db="EMBL/GenBank/DDBJ databases">
        <title>The complete chloroplast genome sequence of Lithospermum erythrorhizon: insights into the phylogenetic relationship among Boraginaceae species and the maternal lineages of purple gromwells.</title>
        <authorList>
            <person name="Okada T."/>
            <person name="Watanabe K."/>
        </authorList>
    </citation>
    <scope>NUCLEOTIDE SEQUENCE [LARGE SCALE GENOMIC DNA]</scope>
</reference>
<dbReference type="GO" id="GO:0008270">
    <property type="term" value="F:zinc ion binding"/>
    <property type="evidence" value="ECO:0007669"/>
    <property type="project" value="UniProtKB-KW"/>
</dbReference>
<keyword evidence="5" id="KW-0805">Transcription regulation</keyword>
<evidence type="ECO:0000259" key="9">
    <source>
        <dbReference type="PROSITE" id="PS50157"/>
    </source>
</evidence>
<dbReference type="PANTHER" id="PTHR45801:SF5">
    <property type="entry name" value="OS05G0286100 PROTEIN"/>
    <property type="match status" value="1"/>
</dbReference>
<evidence type="ECO:0000256" key="6">
    <source>
        <dbReference type="ARBA" id="ARBA00023163"/>
    </source>
</evidence>
<dbReference type="Pfam" id="PF13912">
    <property type="entry name" value="zf-C2H2_6"/>
    <property type="match status" value="1"/>
</dbReference>
<keyword evidence="11" id="KW-1185">Reference proteome</keyword>
<dbReference type="GO" id="GO:0005634">
    <property type="term" value="C:nucleus"/>
    <property type="evidence" value="ECO:0007669"/>
    <property type="project" value="UniProtKB-SubCell"/>
</dbReference>
<keyword evidence="3 8" id="KW-0863">Zinc-finger</keyword>
<feature type="domain" description="C2H2-type" evidence="9">
    <location>
        <begin position="59"/>
        <end position="86"/>
    </location>
</feature>
<keyword evidence="6" id="KW-0804">Transcription</keyword>
<dbReference type="SUPFAM" id="SSF57667">
    <property type="entry name" value="beta-beta-alpha zinc fingers"/>
    <property type="match status" value="1"/>
</dbReference>
<dbReference type="EMBL" id="BAABME010005803">
    <property type="protein sequence ID" value="GAA0166648.1"/>
    <property type="molecule type" value="Genomic_DNA"/>
</dbReference>
<organism evidence="10 11">
    <name type="scientific">Lithospermum erythrorhizon</name>
    <name type="common">Purple gromwell</name>
    <name type="synonym">Lithospermum officinale var. erythrorhizon</name>
    <dbReference type="NCBI Taxonomy" id="34254"/>
    <lineage>
        <taxon>Eukaryota</taxon>
        <taxon>Viridiplantae</taxon>
        <taxon>Streptophyta</taxon>
        <taxon>Embryophyta</taxon>
        <taxon>Tracheophyta</taxon>
        <taxon>Spermatophyta</taxon>
        <taxon>Magnoliopsida</taxon>
        <taxon>eudicotyledons</taxon>
        <taxon>Gunneridae</taxon>
        <taxon>Pentapetalae</taxon>
        <taxon>asterids</taxon>
        <taxon>lamiids</taxon>
        <taxon>Boraginales</taxon>
        <taxon>Boraginaceae</taxon>
        <taxon>Boraginoideae</taxon>
        <taxon>Lithospermeae</taxon>
        <taxon>Lithospermum</taxon>
    </lineage>
</organism>
<comment type="caution">
    <text evidence="10">The sequence shown here is derived from an EMBL/GenBank/DDBJ whole genome shotgun (WGS) entry which is preliminary data.</text>
</comment>
<evidence type="ECO:0000256" key="4">
    <source>
        <dbReference type="ARBA" id="ARBA00022833"/>
    </source>
</evidence>
<dbReference type="Proteomes" id="UP001454036">
    <property type="component" value="Unassembled WGS sequence"/>
</dbReference>
<name>A0AAV3QUC3_LITER</name>
<evidence type="ECO:0000256" key="7">
    <source>
        <dbReference type="ARBA" id="ARBA00023242"/>
    </source>
</evidence>
<evidence type="ECO:0000256" key="2">
    <source>
        <dbReference type="ARBA" id="ARBA00022723"/>
    </source>
</evidence>
<dbReference type="AlphaFoldDB" id="A0AAV3QUC3"/>
<comment type="subcellular location">
    <subcellularLocation>
        <location evidence="1">Nucleus</location>
    </subcellularLocation>
</comment>
<evidence type="ECO:0000256" key="3">
    <source>
        <dbReference type="ARBA" id="ARBA00022771"/>
    </source>
</evidence>
<keyword evidence="7" id="KW-0539">Nucleus</keyword>
<evidence type="ECO:0000256" key="1">
    <source>
        <dbReference type="ARBA" id="ARBA00004123"/>
    </source>
</evidence>
<evidence type="ECO:0000313" key="10">
    <source>
        <dbReference type="EMBL" id="GAA0166648.1"/>
    </source>
</evidence>
<gene>
    <name evidence="10" type="ORF">LIER_21758</name>
</gene>
<evidence type="ECO:0000256" key="8">
    <source>
        <dbReference type="PROSITE-ProRule" id="PRU00042"/>
    </source>
</evidence>
<evidence type="ECO:0000313" key="11">
    <source>
        <dbReference type="Proteomes" id="UP001454036"/>
    </source>
</evidence>
<dbReference type="PROSITE" id="PS50157">
    <property type="entry name" value="ZINC_FINGER_C2H2_2"/>
    <property type="match status" value="1"/>
</dbReference>
<proteinExistence type="predicted"/>
<dbReference type="InterPro" id="IPR036236">
    <property type="entry name" value="Znf_C2H2_sf"/>
</dbReference>
<dbReference type="InterPro" id="IPR052426">
    <property type="entry name" value="Plant_dev_regulator"/>
</dbReference>
<keyword evidence="2" id="KW-0479">Metal-binding</keyword>
<dbReference type="PANTHER" id="PTHR45801">
    <property type="entry name" value="OS07G0101800 PROTEIN"/>
    <property type="match status" value="1"/>
</dbReference>
<dbReference type="InterPro" id="IPR013087">
    <property type="entry name" value="Znf_C2H2_type"/>
</dbReference>
<dbReference type="Gene3D" id="3.30.160.60">
    <property type="entry name" value="Classic Zinc Finger"/>
    <property type="match status" value="1"/>
</dbReference>
<accession>A0AAV3QUC3</accession>
<evidence type="ECO:0000256" key="5">
    <source>
        <dbReference type="ARBA" id="ARBA00023015"/>
    </source>
</evidence>
<keyword evidence="4" id="KW-0862">Zinc</keyword>
<protein>
    <recommendedName>
        <fullName evidence="9">C2H2-type domain-containing protein</fullName>
    </recommendedName>
</protein>
<dbReference type="PROSITE" id="PS00028">
    <property type="entry name" value="ZINC_FINGER_C2H2_1"/>
    <property type="match status" value="1"/>
</dbReference>